<dbReference type="AlphaFoldDB" id="A0A0S7XID0"/>
<dbReference type="EMBL" id="LIZX01000279">
    <property type="protein sequence ID" value="KPJ62237.1"/>
    <property type="molecule type" value="Genomic_DNA"/>
</dbReference>
<dbReference type="SUPFAM" id="SSF110296">
    <property type="entry name" value="Oligoxyloglucan reducing end-specific cellobiohydrolase"/>
    <property type="match status" value="1"/>
</dbReference>
<feature type="non-terminal residue" evidence="2">
    <location>
        <position position="223"/>
    </location>
</feature>
<dbReference type="InterPro" id="IPR028203">
    <property type="entry name" value="PSII_CF48-like_dom"/>
</dbReference>
<dbReference type="PANTHER" id="PTHR47199:SF2">
    <property type="entry name" value="PHOTOSYSTEM II STABILITY_ASSEMBLY FACTOR HCF136, CHLOROPLASTIC"/>
    <property type="match status" value="1"/>
</dbReference>
<feature type="domain" description="Photosynthesis system II assembly factor Ycf48/Hcf136-like" evidence="1">
    <location>
        <begin position="22"/>
        <end position="106"/>
    </location>
</feature>
<evidence type="ECO:0000313" key="3">
    <source>
        <dbReference type="Proteomes" id="UP000051861"/>
    </source>
</evidence>
<name>A0A0S7XID0_UNCSA</name>
<protein>
    <recommendedName>
        <fullName evidence="1">Photosynthesis system II assembly factor Ycf48/Hcf136-like domain-containing protein</fullName>
    </recommendedName>
</protein>
<reference evidence="2 3" key="1">
    <citation type="journal article" date="2015" name="Microbiome">
        <title>Genomic resolution of linkages in carbon, nitrogen, and sulfur cycling among widespread estuary sediment bacteria.</title>
        <authorList>
            <person name="Baker B.J."/>
            <person name="Lazar C.S."/>
            <person name="Teske A.P."/>
            <person name="Dick G.J."/>
        </authorList>
    </citation>
    <scope>NUCLEOTIDE SEQUENCE [LARGE SCALE GENOMIC DNA]</scope>
    <source>
        <strain evidence="2">DG_54_3</strain>
    </source>
</reference>
<feature type="domain" description="Photosynthesis system II assembly factor Ycf48/Hcf136-like" evidence="1">
    <location>
        <begin position="115"/>
        <end position="199"/>
    </location>
</feature>
<comment type="caution">
    <text evidence="2">The sequence shown here is derived from an EMBL/GenBank/DDBJ whole genome shotgun (WGS) entry which is preliminary data.</text>
</comment>
<organism evidence="2 3">
    <name type="scientific">candidate division WOR-1 bacterium DG_54_3</name>
    <dbReference type="NCBI Taxonomy" id="1703775"/>
    <lineage>
        <taxon>Bacteria</taxon>
        <taxon>Bacillati</taxon>
        <taxon>Saganbacteria</taxon>
    </lineage>
</organism>
<sequence length="223" mass="24689">MKVSKFFVSFLIVLPLFIYAQGWYGQNSGTNKPLFDVHFADIQNGWIASITNSIFHTTDGGANWFDFNPTPSVNYYAIHFVNTREGWAVGNFGQIRYTADAGSTWVDQNPTVSGYLWDVYFIDEDHGWIAGGRPQGFPGPDPTRYILYTTNGGGAWNTQLYENDEFPLHGIHFFDANIGYAVGEAGVIFKTIDGGGTWIEQSSGTIRELSSVSAVTPDTAWAV</sequence>
<dbReference type="PANTHER" id="PTHR47199">
    <property type="entry name" value="PHOTOSYSTEM II STABILITY/ASSEMBLY FACTOR HCF136, CHLOROPLASTIC"/>
    <property type="match status" value="1"/>
</dbReference>
<proteinExistence type="predicted"/>
<gene>
    <name evidence="2" type="ORF">AMJ44_15920</name>
</gene>
<accession>A0A0S7XID0</accession>
<dbReference type="Proteomes" id="UP000051861">
    <property type="component" value="Unassembled WGS sequence"/>
</dbReference>
<evidence type="ECO:0000313" key="2">
    <source>
        <dbReference type="EMBL" id="KPJ62237.1"/>
    </source>
</evidence>
<dbReference type="Pfam" id="PF14870">
    <property type="entry name" value="PSII_BNR"/>
    <property type="match status" value="2"/>
</dbReference>
<evidence type="ECO:0000259" key="1">
    <source>
        <dbReference type="Pfam" id="PF14870"/>
    </source>
</evidence>